<organism evidence="1 2">
    <name type="scientific">Streptomyces turgidiscabies (strain Car8)</name>
    <dbReference type="NCBI Taxonomy" id="698760"/>
    <lineage>
        <taxon>Bacteria</taxon>
        <taxon>Bacillati</taxon>
        <taxon>Actinomycetota</taxon>
        <taxon>Actinomycetes</taxon>
        <taxon>Kitasatosporales</taxon>
        <taxon>Streptomycetaceae</taxon>
        <taxon>Streptomyces</taxon>
    </lineage>
</organism>
<accession>L7F909</accession>
<comment type="caution">
    <text evidence="1">The sequence shown here is derived from an EMBL/GenBank/DDBJ whole genome shotgun (WGS) entry which is preliminary data.</text>
</comment>
<dbReference type="AlphaFoldDB" id="L7F909"/>
<sequence length="57" mass="6089">MRVERLEHVDVDGSCIDGIIAKANIVVAAAPPESATARWPVTAEMADIDPTCPELDQ</sequence>
<name>L7F909_STRT8</name>
<proteinExistence type="predicted"/>
<keyword evidence="2" id="KW-1185">Reference proteome</keyword>
<protein>
    <submittedName>
        <fullName evidence="1">Uncharacterized protein</fullName>
    </submittedName>
</protein>
<dbReference type="EMBL" id="AEJB01000310">
    <property type="protein sequence ID" value="ELP67155.1"/>
    <property type="molecule type" value="Genomic_DNA"/>
</dbReference>
<dbReference type="Proteomes" id="UP000010931">
    <property type="component" value="Unassembled WGS sequence"/>
</dbReference>
<evidence type="ECO:0000313" key="2">
    <source>
        <dbReference type="Proteomes" id="UP000010931"/>
    </source>
</evidence>
<evidence type="ECO:0000313" key="1">
    <source>
        <dbReference type="EMBL" id="ELP67155.1"/>
    </source>
</evidence>
<gene>
    <name evidence="1" type="ORF">STRTUCAR8_06300</name>
</gene>
<reference evidence="1 2" key="1">
    <citation type="journal article" date="2011" name="Plasmid">
        <title>Streptomyces turgidiscabies Car8 contains a modular pathogenicity island that shares virulence genes with other actinobacterial plant pathogens.</title>
        <authorList>
            <person name="Huguet-Tapia J.C."/>
            <person name="Badger J.H."/>
            <person name="Loria R."/>
            <person name="Pettis G.S."/>
        </authorList>
    </citation>
    <scope>NUCLEOTIDE SEQUENCE [LARGE SCALE GENOMIC DNA]</scope>
    <source>
        <strain evidence="1 2">Car8</strain>
    </source>
</reference>